<evidence type="ECO:0000313" key="2">
    <source>
        <dbReference type="EMBL" id="CAF4163929.1"/>
    </source>
</evidence>
<reference evidence="1" key="1">
    <citation type="submission" date="2021-02" db="EMBL/GenBank/DDBJ databases">
        <authorList>
            <person name="Nowell W R."/>
        </authorList>
    </citation>
    <scope>NUCLEOTIDE SEQUENCE</scope>
</reference>
<dbReference type="AlphaFoldDB" id="A0A814Y5P4"/>
<dbReference type="Proteomes" id="UP000663868">
    <property type="component" value="Unassembled WGS sequence"/>
</dbReference>
<dbReference type="EMBL" id="CAJOBB010006541">
    <property type="protein sequence ID" value="CAF4163929.1"/>
    <property type="molecule type" value="Genomic_DNA"/>
</dbReference>
<organism evidence="1 3">
    <name type="scientific">Adineta steineri</name>
    <dbReference type="NCBI Taxonomy" id="433720"/>
    <lineage>
        <taxon>Eukaryota</taxon>
        <taxon>Metazoa</taxon>
        <taxon>Spiralia</taxon>
        <taxon>Gnathifera</taxon>
        <taxon>Rotifera</taxon>
        <taxon>Eurotatoria</taxon>
        <taxon>Bdelloidea</taxon>
        <taxon>Adinetida</taxon>
        <taxon>Adinetidae</taxon>
        <taxon>Adineta</taxon>
    </lineage>
</organism>
<dbReference type="PROSITE" id="PS51257">
    <property type="entry name" value="PROKAR_LIPOPROTEIN"/>
    <property type="match status" value="1"/>
</dbReference>
<accession>A0A814Y5P4</accession>
<sequence length="539" mass="62785">MKIVVDKQQNVNQSFQSCLESLPNELLFMIIVHLNSSDYVQAFYGLNHRFNLIVTQSVHHFIISKDHSTTGFDENKSYINNAIEKICFDVELLPQVFLPTYHYFNLHSIVLRCSELVTVHLNVNCDSIKNAIRSCLDIFRICNIFSADSNNDNWFYNSHYCKELEIDVQTATILNGLTCSAIVRLSINSCSEQILFSLCTCAPNLIYLKIKQLISTDDNSNINTVSTLIPQSSLLKQLYITATTHRLNNIHLVGRLIDYYRSSLEHLTLEISLNNQIDGYHLQTILEPCRYLQKFSFVFNYWHEETEEIDVLHQFQSDWWLDSHRPPVLIFYGNHCETMVVSMPCYLDDYTWFPIDPKDWLVNKGQLDSPDIHFRKQKCIRFTNSNRQLITLDLVRIIGHVFQAPEQELSIPHWGFVSPDILIEHLLNTRSEDPMLPMIYSLDLNSCNLDLLNAKTLIIWLLLTPNVKVLNICQGTPANKIQLANRLKLLLEEDKRLKFITDSIEEVQVFYMFDSLSFATKQHICQMYSNVFRKPVIRR</sequence>
<name>A0A814Y5P4_9BILA</name>
<comment type="caution">
    <text evidence="1">The sequence shown here is derived from an EMBL/GenBank/DDBJ whole genome shotgun (WGS) entry which is preliminary data.</text>
</comment>
<proteinExistence type="predicted"/>
<evidence type="ECO:0000313" key="3">
    <source>
        <dbReference type="Proteomes" id="UP000663860"/>
    </source>
</evidence>
<dbReference type="EMBL" id="CAJNOE010000456">
    <property type="protein sequence ID" value="CAF1224761.1"/>
    <property type="molecule type" value="Genomic_DNA"/>
</dbReference>
<protein>
    <recommendedName>
        <fullName evidence="4">F-box domain-containing protein</fullName>
    </recommendedName>
</protein>
<evidence type="ECO:0008006" key="4">
    <source>
        <dbReference type="Google" id="ProtNLM"/>
    </source>
</evidence>
<evidence type="ECO:0000313" key="1">
    <source>
        <dbReference type="EMBL" id="CAF1224761.1"/>
    </source>
</evidence>
<dbReference type="Proteomes" id="UP000663860">
    <property type="component" value="Unassembled WGS sequence"/>
</dbReference>
<gene>
    <name evidence="1" type="ORF">IZO911_LOCUS29911</name>
    <name evidence="2" type="ORF">KXQ929_LOCUS37977</name>
</gene>